<keyword evidence="1" id="KW-0326">Glycosidase</keyword>
<evidence type="ECO:0000313" key="2">
    <source>
        <dbReference type="Proteomes" id="UP001631969"/>
    </source>
</evidence>
<accession>A0ACC7P2M8</accession>
<keyword evidence="2" id="KW-1185">Reference proteome</keyword>
<organism evidence="1 2">
    <name type="scientific">Paenibacillus mesotrionivorans</name>
    <dbReference type="NCBI Taxonomy" id="3160968"/>
    <lineage>
        <taxon>Bacteria</taxon>
        <taxon>Bacillati</taxon>
        <taxon>Bacillota</taxon>
        <taxon>Bacilli</taxon>
        <taxon>Bacillales</taxon>
        <taxon>Paenibacillaceae</taxon>
        <taxon>Paenibacillus</taxon>
    </lineage>
</organism>
<dbReference type="EMBL" id="JBJURJ010000005">
    <property type="protein sequence ID" value="MFM9328557.1"/>
    <property type="molecule type" value="Genomic_DNA"/>
</dbReference>
<keyword evidence="1" id="KW-0378">Hydrolase</keyword>
<gene>
    <name evidence="1" type="ORF">ACI1P1_09680</name>
</gene>
<evidence type="ECO:0000313" key="1">
    <source>
        <dbReference type="EMBL" id="MFM9328557.1"/>
    </source>
</evidence>
<dbReference type="EC" id="3.2.1.23" evidence="1"/>
<dbReference type="Proteomes" id="UP001631969">
    <property type="component" value="Unassembled WGS sequence"/>
</dbReference>
<comment type="caution">
    <text evidence="1">The sequence shown here is derived from an EMBL/GenBank/DDBJ whole genome shotgun (WGS) entry which is preliminary data.</text>
</comment>
<protein>
    <submittedName>
        <fullName evidence="1">Beta-galactosidase</fullName>
        <ecNumber evidence="1">3.2.1.23</ecNumber>
    </submittedName>
</protein>
<sequence>MKKHIGVDTLPRMAEKRMAGFGGAHPAWGEFAVNSKHLLKDGAPWMPIMGEFHYSRYPEAQWEESIRKMIAGGVTLIATYVFWIHHEEVRGEFDWSGQRNLRRFIELCAAYKLPLFLRIGPWCHGEVRNGGFPDWLVAEDIAHRSNDPVYMEHVERLWTEIRSQVQGLLFKDGGPVLGIQLENEYGHAGGLNGEAGKAHMLALKELAIRLGLEAPFYTSTGWGNGVVVEGETLPVLGGYADAPWTRNVEPLKPTVEYLIRPVFLDSDIGTDLVKPLSPGEYSYDVRTQPYLTAELGGGIQVTGHRRPLLAADDTEALAFTKLASGANLLGYYMYHGGTNPAGKLTTLQESRATGYPNDVPELSYDFQAPIREYGQISAAYRHLKRLGLFAADFGQGLAATACIFPADSSQSPEDPDALRYSLRIGEDGAGYVFAGNYQRFAPMAAKHGLELAVSLPGGDTCRFPAVNLPGQSFLFMPLRMRLGAEVLLHTANVQPLCRVGGDGMPDVYVFFALDGNRPEYRYAREGIASISHKGGEAISGNDTWTVRLNEGATRQITVITTAAGETVHVVTLNRLDAANAWKQQSAAGGEHLVLCGGDWVSIRQGTAQVSSRSASFDMALYPSSAVTVAEGAAELTQIGSHAAAHPAFADFKVRFPQVQPKLTVRETEAAADGSKTYLLELDSDPFAGEAVQDCFLRLDFLGDRADFLINGAKAADWFYNGETWEIGLRRFADRLSGAELKVMVYPLRASDPIYMDMPPRFPADGSPLCALVQAEAAVEYASVLELRND</sequence>
<name>A0ACC7P2M8_9BACL</name>
<reference evidence="1" key="1">
    <citation type="submission" date="2024-12" db="EMBL/GenBank/DDBJ databases">
        <authorList>
            <person name="Wu N."/>
        </authorList>
    </citation>
    <scope>NUCLEOTIDE SEQUENCE</scope>
    <source>
        <strain evidence="1">P15</strain>
    </source>
</reference>
<proteinExistence type="predicted"/>